<dbReference type="EMBL" id="AOUO01000008">
    <property type="protein sequence ID" value="EOD70483.1"/>
    <property type="molecule type" value="Genomic_DNA"/>
</dbReference>
<dbReference type="Gene3D" id="2.80.10.50">
    <property type="match status" value="3"/>
</dbReference>
<dbReference type="InterPro" id="IPR012334">
    <property type="entry name" value="Pectin_lyas_fold"/>
</dbReference>
<sequence>MTRRRLLTLLAAATVLAGGFAIPAHAAVTPDGWYSVAAANSGKCVDARGAGSADGTVVQQYSCNQTASQQWQFQATGDGYFRVNARTNPVAAWDVKDVSAADGGLLQLWTYGGGANQQWQAVDEGNGRYHFVSRNSGKCLDVPGASTADVQLQQYSCNGTAAQSFMLTPVDTSQPDFGPNVVIFDPSMPASAIQSRLDSIFSQQERNQFGSQRYAVMFKPGTYANDVNVGFYTQVLGLGLSPDAVNINGAVHVEADWFPPQNATQNFWRGAENLSVTPNGGADRWAVSQAAPYRRMHVRGDLQLDDGGWASGGWISDTKIDGQVRSGSQQQWISRNSQFGSWNGSNWNMVFAGVQGAPANTFPSPPYTTVGQTPVVREKPFLYVDGGGNYQVFVPSVKTNASGTTWANGAAPGTSIPIGQFYIAKPGATAADLNAALAAGKNLLVTPGVYHLNQTLRVTRPDTVVLGLGIATLVPDNGITAMTVDDVDGVKVAGLLIDAGTTSSNTLMQVGPAGSTANHAADPTSLHDVFFRIGGAAVGKATNSLVVNSSNVIGDHMWIWRADHAERNEYVGWTTNTADTGLIVNGNDVTMYGLFVEHYQKTQVVWNGNGGRTYFFQNEMPYDVPNQASWMNGATQGFSAYKVGPNVTSHEAWGLGSYCYFSTNPSVASAHAYEAPNTPNVRFHDMVTVSLNYQGTITHVINNTGPATPSGTKAVNLMSYP</sequence>
<dbReference type="Pfam" id="PF00652">
    <property type="entry name" value="Ricin_B_lectin"/>
    <property type="match status" value="1"/>
</dbReference>
<dbReference type="InterPro" id="IPR059186">
    <property type="entry name" value="SACTE_4363"/>
</dbReference>
<keyword evidence="4" id="KW-1185">Reference proteome</keyword>
<dbReference type="InterPro" id="IPR035992">
    <property type="entry name" value="Ricin_B-like_lectins"/>
</dbReference>
<gene>
    <name evidence="3" type="ORF">H480_00700</name>
</gene>
<keyword evidence="1" id="KW-0732">Signal</keyword>
<dbReference type="SUPFAM" id="SSF50370">
    <property type="entry name" value="Ricin B-like lectins"/>
    <property type="match status" value="1"/>
</dbReference>
<dbReference type="CDD" id="cd23669">
    <property type="entry name" value="GH55_SacteLam55A-like"/>
    <property type="match status" value="1"/>
</dbReference>
<evidence type="ECO:0000259" key="2">
    <source>
        <dbReference type="SMART" id="SM00458"/>
    </source>
</evidence>
<dbReference type="SMART" id="SM00458">
    <property type="entry name" value="RICIN"/>
    <property type="match status" value="1"/>
</dbReference>
<dbReference type="AlphaFoldDB" id="R1GH52"/>
<evidence type="ECO:0000313" key="3">
    <source>
        <dbReference type="EMBL" id="EOD70483.1"/>
    </source>
</evidence>
<reference evidence="3 4" key="1">
    <citation type="submission" date="2013-02" db="EMBL/GenBank/DDBJ databases">
        <title>Draft genome sequence of Amycolatopsis vancoresmycina strain DSM 44592T.</title>
        <authorList>
            <person name="Kumar S."/>
            <person name="Kaur N."/>
            <person name="Kaur C."/>
            <person name="Raghava G.P.S."/>
            <person name="Mayilraj S."/>
        </authorList>
    </citation>
    <scope>NUCLEOTIDE SEQUENCE [LARGE SCALE GENOMIC DNA]</scope>
    <source>
        <strain evidence="3 4">DSM 44592</strain>
    </source>
</reference>
<protein>
    <recommendedName>
        <fullName evidence="2">Ricin B lectin domain-containing protein</fullName>
    </recommendedName>
</protein>
<dbReference type="Proteomes" id="UP000014139">
    <property type="component" value="Unassembled WGS sequence"/>
</dbReference>
<feature type="signal peptide" evidence="1">
    <location>
        <begin position="1"/>
        <end position="26"/>
    </location>
</feature>
<organism evidence="3 4">
    <name type="scientific">Amycolatopsis vancoresmycina DSM 44592</name>
    <dbReference type="NCBI Taxonomy" id="1292037"/>
    <lineage>
        <taxon>Bacteria</taxon>
        <taxon>Bacillati</taxon>
        <taxon>Actinomycetota</taxon>
        <taxon>Actinomycetes</taxon>
        <taxon>Pseudonocardiales</taxon>
        <taxon>Pseudonocardiaceae</taxon>
        <taxon>Amycolatopsis</taxon>
    </lineage>
</organism>
<dbReference type="eggNOG" id="COG3828">
    <property type="taxonomic scope" value="Bacteria"/>
</dbReference>
<name>R1GH52_9PSEU</name>
<accession>R1GH52</accession>
<dbReference type="PROSITE" id="PS50231">
    <property type="entry name" value="RICIN_B_LECTIN"/>
    <property type="match status" value="1"/>
</dbReference>
<dbReference type="PATRIC" id="fig|1292037.4.peg.136"/>
<feature type="domain" description="Ricin B lectin" evidence="2">
    <location>
        <begin position="32"/>
        <end position="168"/>
    </location>
</feature>
<feature type="chain" id="PRO_5004351382" description="Ricin B lectin domain-containing protein" evidence="1">
    <location>
        <begin position="27"/>
        <end position="721"/>
    </location>
</feature>
<dbReference type="Gene3D" id="2.160.20.10">
    <property type="entry name" value="Single-stranded right-handed beta-helix, Pectin lyase-like"/>
    <property type="match status" value="1"/>
</dbReference>
<comment type="caution">
    <text evidence="3">The sequence shown here is derived from an EMBL/GenBank/DDBJ whole genome shotgun (WGS) entry which is preliminary data.</text>
</comment>
<evidence type="ECO:0000313" key="4">
    <source>
        <dbReference type="Proteomes" id="UP000014139"/>
    </source>
</evidence>
<dbReference type="InterPro" id="IPR000772">
    <property type="entry name" value="Ricin_B_lectin"/>
</dbReference>
<evidence type="ECO:0000256" key="1">
    <source>
        <dbReference type="SAM" id="SignalP"/>
    </source>
</evidence>
<dbReference type="RefSeq" id="WP_003054695.1">
    <property type="nucleotide sequence ID" value="NZ_AOUO01000008.1"/>
</dbReference>
<proteinExistence type="predicted"/>